<dbReference type="Pfam" id="PF15372">
    <property type="entry name" value="DUF4600"/>
    <property type="match status" value="1"/>
</dbReference>
<organism evidence="3 4">
    <name type="scientific">Rotaria sordida</name>
    <dbReference type="NCBI Taxonomy" id="392033"/>
    <lineage>
        <taxon>Eukaryota</taxon>
        <taxon>Metazoa</taxon>
        <taxon>Spiralia</taxon>
        <taxon>Gnathifera</taxon>
        <taxon>Rotifera</taxon>
        <taxon>Eurotatoria</taxon>
        <taxon>Bdelloidea</taxon>
        <taxon>Philodinida</taxon>
        <taxon>Philodinidae</taxon>
        <taxon>Rotaria</taxon>
    </lineage>
</organism>
<sequence length="215" mass="25358">MTTSHNSLEIERLKAEIRQEEQIKLSLEQSCHELQNTASELEKRLKMIDEESNEWKTRFENQEEINRHLARQILLLEKNIDQAKEEQKTAKTRAAKADPNEVSQEVLSVVENEKKNLLSQLRDYEWRLEQENKAYHKANEERKILTNEITDVRNAISVMKERTQTIEHTKTERNAQIINREPNDNIPMDKRVIDPRKGPINRNAATRSLPKLTKQ</sequence>
<evidence type="ECO:0000313" key="4">
    <source>
        <dbReference type="Proteomes" id="UP000663864"/>
    </source>
</evidence>
<feature type="compositionally biased region" description="Basic and acidic residues" evidence="2">
    <location>
        <begin position="182"/>
        <end position="197"/>
    </location>
</feature>
<accession>A0A814TVQ8</accession>
<name>A0A814TVQ8_9BILA</name>
<proteinExistence type="predicted"/>
<dbReference type="Proteomes" id="UP000663864">
    <property type="component" value="Unassembled WGS sequence"/>
</dbReference>
<gene>
    <name evidence="3" type="ORF">ZHD862_LOCUS20953</name>
</gene>
<evidence type="ECO:0008006" key="5">
    <source>
        <dbReference type="Google" id="ProtNLM"/>
    </source>
</evidence>
<feature type="coiled-coil region" evidence="1">
    <location>
        <begin position="10"/>
        <end position="155"/>
    </location>
</feature>
<protein>
    <recommendedName>
        <fullName evidence="5">Coiled-coil domain-containing protein 169</fullName>
    </recommendedName>
</protein>
<dbReference type="EMBL" id="CAJNOT010001218">
    <property type="protein sequence ID" value="CAF1166047.1"/>
    <property type="molecule type" value="Genomic_DNA"/>
</dbReference>
<keyword evidence="1" id="KW-0175">Coiled coil</keyword>
<dbReference type="PANTHER" id="PTHR28671">
    <property type="entry name" value="COILED-COIL DOMAIN-CONTAINING PROTEIN 169"/>
    <property type="match status" value="1"/>
</dbReference>
<reference evidence="3" key="1">
    <citation type="submission" date="2021-02" db="EMBL/GenBank/DDBJ databases">
        <authorList>
            <person name="Nowell W R."/>
        </authorList>
    </citation>
    <scope>NUCLEOTIDE SEQUENCE</scope>
</reference>
<evidence type="ECO:0000313" key="3">
    <source>
        <dbReference type="EMBL" id="CAF1166047.1"/>
    </source>
</evidence>
<dbReference type="InterPro" id="IPR028022">
    <property type="entry name" value="DUF4600"/>
</dbReference>
<comment type="caution">
    <text evidence="3">The sequence shown here is derived from an EMBL/GenBank/DDBJ whole genome shotgun (WGS) entry which is preliminary data.</text>
</comment>
<evidence type="ECO:0000256" key="1">
    <source>
        <dbReference type="SAM" id="Coils"/>
    </source>
</evidence>
<dbReference type="PANTHER" id="PTHR28671:SF3">
    <property type="entry name" value="COILED-COIL DOMAIN-CONTAINING PROTEIN 169"/>
    <property type="match status" value="1"/>
</dbReference>
<feature type="region of interest" description="Disordered" evidence="2">
    <location>
        <begin position="182"/>
        <end position="215"/>
    </location>
</feature>
<evidence type="ECO:0000256" key="2">
    <source>
        <dbReference type="SAM" id="MobiDB-lite"/>
    </source>
</evidence>
<dbReference type="AlphaFoldDB" id="A0A814TVQ8"/>